<feature type="transmembrane region" description="Helical" evidence="5">
    <location>
        <begin position="628"/>
        <end position="648"/>
    </location>
</feature>
<comment type="caution">
    <text evidence="7">The sequence shown here is derived from an EMBL/GenBank/DDBJ whole genome shotgun (WGS) entry which is preliminary data.</text>
</comment>
<evidence type="ECO:0000256" key="5">
    <source>
        <dbReference type="SAM" id="Phobius"/>
    </source>
</evidence>
<feature type="transmembrane region" description="Helical" evidence="5">
    <location>
        <begin position="434"/>
        <end position="455"/>
    </location>
</feature>
<keyword evidence="8" id="KW-1185">Reference proteome</keyword>
<organism evidence="7 8">
    <name type="scientific">Mycolicibacterium frederiksbergense</name>
    <dbReference type="NCBI Taxonomy" id="117567"/>
    <lineage>
        <taxon>Bacteria</taxon>
        <taxon>Bacillati</taxon>
        <taxon>Actinomycetota</taxon>
        <taxon>Actinomycetes</taxon>
        <taxon>Mycobacteriales</taxon>
        <taxon>Mycobacteriaceae</taxon>
        <taxon>Mycolicibacterium</taxon>
    </lineage>
</organism>
<dbReference type="Pfam" id="PF04932">
    <property type="entry name" value="Wzy_C"/>
    <property type="match status" value="1"/>
</dbReference>
<comment type="subcellular location">
    <subcellularLocation>
        <location evidence="1">Membrane</location>
        <topology evidence="1">Multi-pass membrane protein</topology>
    </subcellularLocation>
</comment>
<dbReference type="PANTHER" id="PTHR37422">
    <property type="entry name" value="TEICHURONIC ACID BIOSYNTHESIS PROTEIN TUAE"/>
    <property type="match status" value="1"/>
</dbReference>
<feature type="transmembrane region" description="Helical" evidence="5">
    <location>
        <begin position="252"/>
        <end position="270"/>
    </location>
</feature>
<evidence type="ECO:0000313" key="8">
    <source>
        <dbReference type="Proteomes" id="UP001160130"/>
    </source>
</evidence>
<feature type="domain" description="O-antigen ligase-related" evidence="6">
    <location>
        <begin position="258"/>
        <end position="407"/>
    </location>
</feature>
<evidence type="ECO:0000256" key="4">
    <source>
        <dbReference type="ARBA" id="ARBA00023136"/>
    </source>
</evidence>
<feature type="transmembrane region" description="Helical" evidence="5">
    <location>
        <begin position="225"/>
        <end position="245"/>
    </location>
</feature>
<evidence type="ECO:0000259" key="6">
    <source>
        <dbReference type="Pfam" id="PF04932"/>
    </source>
</evidence>
<keyword evidence="3 5" id="KW-1133">Transmembrane helix</keyword>
<reference evidence="7 8" key="1">
    <citation type="submission" date="2023-04" db="EMBL/GenBank/DDBJ databases">
        <title>Forest soil microbial communities from Buena Vista Peninsula, Colon Province, Panama.</title>
        <authorList>
            <person name="Bouskill N."/>
        </authorList>
    </citation>
    <scope>NUCLEOTIDE SEQUENCE [LARGE SCALE GENOMIC DNA]</scope>
    <source>
        <strain evidence="7 8">AC80</strain>
    </source>
</reference>
<dbReference type="PANTHER" id="PTHR37422:SF13">
    <property type="entry name" value="LIPOPOLYSACCHARIDE BIOSYNTHESIS PROTEIN PA4999-RELATED"/>
    <property type="match status" value="1"/>
</dbReference>
<dbReference type="InterPro" id="IPR007016">
    <property type="entry name" value="O-antigen_ligase-rel_domated"/>
</dbReference>
<feature type="transmembrane region" description="Helical" evidence="5">
    <location>
        <begin position="276"/>
        <end position="294"/>
    </location>
</feature>
<gene>
    <name evidence="7" type="ORF">M2272_003443</name>
</gene>
<feature type="transmembrane region" description="Helical" evidence="5">
    <location>
        <begin position="82"/>
        <end position="99"/>
    </location>
</feature>
<feature type="transmembrane region" description="Helical" evidence="5">
    <location>
        <begin position="137"/>
        <end position="159"/>
    </location>
</feature>
<dbReference type="InterPro" id="IPR051533">
    <property type="entry name" value="WaaL-like"/>
</dbReference>
<evidence type="ECO:0000256" key="2">
    <source>
        <dbReference type="ARBA" id="ARBA00022692"/>
    </source>
</evidence>
<evidence type="ECO:0000313" key="7">
    <source>
        <dbReference type="EMBL" id="MDH6196790.1"/>
    </source>
</evidence>
<dbReference type="RefSeq" id="WP_280833394.1">
    <property type="nucleotide sequence ID" value="NZ_JARXVE010000005.1"/>
</dbReference>
<accession>A0ABT6L471</accession>
<feature type="transmembrane region" description="Helical" evidence="5">
    <location>
        <begin position="111"/>
        <end position="131"/>
    </location>
</feature>
<evidence type="ECO:0000256" key="3">
    <source>
        <dbReference type="ARBA" id="ARBA00022989"/>
    </source>
</evidence>
<dbReference type="Proteomes" id="UP001160130">
    <property type="component" value="Unassembled WGS sequence"/>
</dbReference>
<feature type="transmembrane region" description="Helical" evidence="5">
    <location>
        <begin position="461"/>
        <end position="478"/>
    </location>
</feature>
<keyword evidence="2 5" id="KW-0812">Transmembrane</keyword>
<dbReference type="EMBL" id="JARXVE010000005">
    <property type="protein sequence ID" value="MDH6196790.1"/>
    <property type="molecule type" value="Genomic_DNA"/>
</dbReference>
<keyword evidence="4 5" id="KW-0472">Membrane</keyword>
<sequence length="673" mass="70162">MTTESPTPAVLRHLPLGLIIAGVAAAGLVGFGLKVTVLVVGVPLVAAAAWYAIWRPAVMAGAMVAIEVSNLAGVVAEHVKIPVFHASLGLGLVTVAVALRDSELRRRLTKGTAVCAALVVCYLATEVLSALGSQDTAASLAVLKSSLADCVFLMVVLLLTQMSESWWAVAAAVVVPLAVISVLTVISQVGFDGTESFGGFATVTEADGEMVTTLRFGGPVPDSNFWGRHLVLGLPLVAALLVRAGRAGSRRALLGWSAALLALLAGVYLTQSRGSIIAAAIALLVWVLASGPRVRRRGLMALPFLTLVVLLPGIGNRLVALVADVSRAGSDYVLDPSVLGRIAAQEVAWAMFRDRPLFGFGPGLYPLSLPRYAGTVDTVVLGPTDAAHNLYAQAAAETGVVGVFGWIVLVVGFTICVGLRVARMTDPSRLSERTLAAAVFAAIIGWSVASVFLHLAYFRTFATVLALAGALGSARCATPRPSLRLNPSRIRETVLASVLGVAAAGLVLAVAPTQSYATASQMVTVIPAEQMRDYYGYAFAVRTRQVVLPTYAAMIARGDPSVSAIADRVRGAIKVSVTSSDPQTAHAALDAALGRADANLAHFRADSWYRVSHLGGVEESSGHSRSTVWIAIAASVGALTAAITALGTRRSIRMPRHRRGIVPNMVGDNRNGS</sequence>
<protein>
    <recommendedName>
        <fullName evidence="6">O-antigen ligase-related domain-containing protein</fullName>
    </recommendedName>
</protein>
<feature type="transmembrane region" description="Helical" evidence="5">
    <location>
        <begin position="166"/>
        <end position="186"/>
    </location>
</feature>
<name>A0ABT6L471_9MYCO</name>
<feature type="transmembrane region" description="Helical" evidence="5">
    <location>
        <begin position="403"/>
        <end position="422"/>
    </location>
</feature>
<feature type="transmembrane region" description="Helical" evidence="5">
    <location>
        <begin position="301"/>
        <end position="323"/>
    </location>
</feature>
<evidence type="ECO:0000256" key="1">
    <source>
        <dbReference type="ARBA" id="ARBA00004141"/>
    </source>
</evidence>
<proteinExistence type="predicted"/>
<feature type="transmembrane region" description="Helical" evidence="5">
    <location>
        <begin position="490"/>
        <end position="511"/>
    </location>
</feature>
<feature type="transmembrane region" description="Helical" evidence="5">
    <location>
        <begin position="16"/>
        <end position="45"/>
    </location>
</feature>